<accession>A0AA88LDM0</accession>
<dbReference type="PANTHER" id="PTHR36688">
    <property type="entry name" value="ENDO/EXONUCLEASE/PHOSPHATASE DOMAIN-CONTAINING PROTEIN"/>
    <property type="match status" value="1"/>
</dbReference>
<reference evidence="2" key="1">
    <citation type="submission" date="2023-07" db="EMBL/GenBank/DDBJ databases">
        <title>Chromosome-level genome assembly of Artemia franciscana.</title>
        <authorList>
            <person name="Jo E."/>
        </authorList>
    </citation>
    <scope>NUCLEOTIDE SEQUENCE</scope>
    <source>
        <tissue evidence="2">Whole body</tissue>
    </source>
</reference>
<gene>
    <name evidence="2" type="ORF">QYM36_003369</name>
</gene>
<dbReference type="Proteomes" id="UP001187531">
    <property type="component" value="Unassembled WGS sequence"/>
</dbReference>
<dbReference type="Pfam" id="PF00078">
    <property type="entry name" value="RVT_1"/>
    <property type="match status" value="1"/>
</dbReference>
<evidence type="ECO:0000259" key="1">
    <source>
        <dbReference type="PROSITE" id="PS50878"/>
    </source>
</evidence>
<keyword evidence="3" id="KW-1185">Reference proteome</keyword>
<dbReference type="EMBL" id="JAVRJZ010000006">
    <property type="protein sequence ID" value="KAK2721061.1"/>
    <property type="molecule type" value="Genomic_DNA"/>
</dbReference>
<evidence type="ECO:0000313" key="2">
    <source>
        <dbReference type="EMBL" id="KAK2721061.1"/>
    </source>
</evidence>
<comment type="caution">
    <text evidence="2">The sequence shown here is derived from an EMBL/GenBank/DDBJ whole genome shotgun (WGS) entry which is preliminary data.</text>
</comment>
<protein>
    <recommendedName>
        <fullName evidence="1">Reverse transcriptase domain-containing protein</fullName>
    </recommendedName>
</protein>
<sequence>MCIVILLLQLIEQELSINRIHQILTGREVQASLWVSYSEEFKRKARDIGLPQGAVLSPLLFSVYCHDISLENVVGAELFLYADDIAVAVVGRDPLCLQAASQKAVDILSIQANYTTMVFSSHKSASVFHKMHNLAAFKPLVKLNGQEIVVAEHASFLGVVFDKKKTRKSHQDELIGSLKQGQNFINALCHGRRGATTVFASTIVESVVLSKIGYGSFIYRSAKKCLLKILDTALHAILRRTLGCLKSIPTATMYCEDPVSSLQKKISPCKTFCKENKIQEPHYLQRNQKPPQP</sequence>
<name>A0AA88LDM0_ARTSF</name>
<dbReference type="AlphaFoldDB" id="A0AA88LDM0"/>
<proteinExistence type="predicted"/>
<dbReference type="InterPro" id="IPR000477">
    <property type="entry name" value="RT_dom"/>
</dbReference>
<evidence type="ECO:0000313" key="3">
    <source>
        <dbReference type="Proteomes" id="UP001187531"/>
    </source>
</evidence>
<organism evidence="2 3">
    <name type="scientific">Artemia franciscana</name>
    <name type="common">Brine shrimp</name>
    <name type="synonym">Artemia sanfranciscana</name>
    <dbReference type="NCBI Taxonomy" id="6661"/>
    <lineage>
        <taxon>Eukaryota</taxon>
        <taxon>Metazoa</taxon>
        <taxon>Ecdysozoa</taxon>
        <taxon>Arthropoda</taxon>
        <taxon>Crustacea</taxon>
        <taxon>Branchiopoda</taxon>
        <taxon>Anostraca</taxon>
        <taxon>Artemiidae</taxon>
        <taxon>Artemia</taxon>
    </lineage>
</organism>
<feature type="domain" description="Reverse transcriptase" evidence="1">
    <location>
        <begin position="1"/>
        <end position="161"/>
    </location>
</feature>
<dbReference type="PROSITE" id="PS50878">
    <property type="entry name" value="RT_POL"/>
    <property type="match status" value="1"/>
</dbReference>
<dbReference type="PANTHER" id="PTHR36688:SF1">
    <property type="entry name" value="ENDONUCLEASE_EXONUCLEASE_PHOSPHATASE DOMAIN-CONTAINING PROTEIN"/>
    <property type="match status" value="1"/>
</dbReference>
<dbReference type="InterPro" id="IPR052560">
    <property type="entry name" value="RdDP_mobile_element"/>
</dbReference>